<evidence type="ECO:0000256" key="1">
    <source>
        <dbReference type="ARBA" id="ARBA00023125"/>
    </source>
</evidence>
<sequence>MIDHMPRIRKTTTVAQSNDDPKPTRAEKVARNRKALLEAGAEVVGEVGYEEATIAEISKRAGLAHGTFYKHFESRQAMFDELLPTLGDRLLDEVRQQVRGSQDILEVEEKGFRGFFDFLVRNPGFYRVVNESEVVAPAAFDRHISNLARHYTRALRRSLKDGEISGFEERDLEVVAYVLMAARFYIYLRFSKRGASAANIPEWVVSAYMRFVEHGLKGK</sequence>
<feature type="compositionally biased region" description="Basic and acidic residues" evidence="3">
    <location>
        <begin position="19"/>
        <end position="29"/>
    </location>
</feature>
<accession>A0ABX8A611</accession>
<evidence type="ECO:0000313" key="6">
    <source>
        <dbReference type="Proteomes" id="UP000682843"/>
    </source>
</evidence>
<organism evidence="5 6">
    <name type="scientific">Tardiphaga alba</name>
    <dbReference type="NCBI Taxonomy" id="340268"/>
    <lineage>
        <taxon>Bacteria</taxon>
        <taxon>Pseudomonadati</taxon>
        <taxon>Pseudomonadota</taxon>
        <taxon>Alphaproteobacteria</taxon>
        <taxon>Hyphomicrobiales</taxon>
        <taxon>Nitrobacteraceae</taxon>
        <taxon>Tardiphaga</taxon>
    </lineage>
</organism>
<dbReference type="Gene3D" id="1.10.357.10">
    <property type="entry name" value="Tetracycline Repressor, domain 2"/>
    <property type="match status" value="1"/>
</dbReference>
<dbReference type="Proteomes" id="UP000682843">
    <property type="component" value="Chromosome"/>
</dbReference>
<protein>
    <submittedName>
        <fullName evidence="5">TetR/AcrR family transcriptional regulator</fullName>
    </submittedName>
</protein>
<dbReference type="RefSeq" id="WP_211912182.1">
    <property type="nucleotide sequence ID" value="NZ_CP036498.1"/>
</dbReference>
<feature type="domain" description="HTH tetR-type" evidence="4">
    <location>
        <begin position="30"/>
        <end position="90"/>
    </location>
</feature>
<dbReference type="SUPFAM" id="SSF46689">
    <property type="entry name" value="Homeodomain-like"/>
    <property type="match status" value="1"/>
</dbReference>
<dbReference type="EMBL" id="CP036498">
    <property type="protein sequence ID" value="QUS38647.1"/>
    <property type="molecule type" value="Genomic_DNA"/>
</dbReference>
<feature type="DNA-binding region" description="H-T-H motif" evidence="2">
    <location>
        <begin position="53"/>
        <end position="72"/>
    </location>
</feature>
<evidence type="ECO:0000313" key="5">
    <source>
        <dbReference type="EMBL" id="QUS38647.1"/>
    </source>
</evidence>
<evidence type="ECO:0000259" key="4">
    <source>
        <dbReference type="PROSITE" id="PS50977"/>
    </source>
</evidence>
<dbReference type="PANTHER" id="PTHR43479">
    <property type="entry name" value="ACREF/ENVCD OPERON REPRESSOR-RELATED"/>
    <property type="match status" value="1"/>
</dbReference>
<dbReference type="PANTHER" id="PTHR43479:SF11">
    <property type="entry name" value="ACREF_ENVCD OPERON REPRESSOR-RELATED"/>
    <property type="match status" value="1"/>
</dbReference>
<keyword evidence="1 2" id="KW-0238">DNA-binding</keyword>
<dbReference type="InterPro" id="IPR036271">
    <property type="entry name" value="Tet_transcr_reg_TetR-rel_C_sf"/>
</dbReference>
<name>A0ABX8A611_9BRAD</name>
<feature type="region of interest" description="Disordered" evidence="3">
    <location>
        <begin position="1"/>
        <end position="29"/>
    </location>
</feature>
<dbReference type="InterPro" id="IPR009057">
    <property type="entry name" value="Homeodomain-like_sf"/>
</dbReference>
<proteinExistence type="predicted"/>
<evidence type="ECO:0000256" key="2">
    <source>
        <dbReference type="PROSITE-ProRule" id="PRU00335"/>
    </source>
</evidence>
<dbReference type="InterPro" id="IPR050624">
    <property type="entry name" value="HTH-type_Tx_Regulator"/>
</dbReference>
<gene>
    <name evidence="5" type="ORF">RPMA_07205</name>
</gene>
<keyword evidence="6" id="KW-1185">Reference proteome</keyword>
<reference evidence="5 6" key="1">
    <citation type="submission" date="2019-02" db="EMBL/GenBank/DDBJ databases">
        <title>Emended description of the genus Rhodopseudomonas and description of Rhodopseudomonas albus sp. nov., a non-phototrophic, heavy-metal-tolerant bacterium isolated from garden soil.</title>
        <authorList>
            <person name="Bao Z."/>
            <person name="Cao W.W."/>
            <person name="Sato Y."/>
            <person name="Nishizawa T."/>
            <person name="Zhao J."/>
            <person name="Guo Y."/>
            <person name="Ohta H."/>
        </authorList>
    </citation>
    <scope>NUCLEOTIDE SEQUENCE [LARGE SCALE GENOMIC DNA]</scope>
    <source>
        <strain evidence="5 6">SK50-23</strain>
    </source>
</reference>
<dbReference type="PRINTS" id="PR00455">
    <property type="entry name" value="HTHTETR"/>
</dbReference>
<evidence type="ECO:0000256" key="3">
    <source>
        <dbReference type="SAM" id="MobiDB-lite"/>
    </source>
</evidence>
<dbReference type="SUPFAM" id="SSF48498">
    <property type="entry name" value="Tetracyclin repressor-like, C-terminal domain"/>
    <property type="match status" value="1"/>
</dbReference>
<dbReference type="InterPro" id="IPR001647">
    <property type="entry name" value="HTH_TetR"/>
</dbReference>
<dbReference type="Pfam" id="PF00440">
    <property type="entry name" value="TetR_N"/>
    <property type="match status" value="1"/>
</dbReference>
<dbReference type="PROSITE" id="PS50977">
    <property type="entry name" value="HTH_TETR_2"/>
    <property type="match status" value="1"/>
</dbReference>